<organism evidence="1 2">
    <name type="scientific">Faecalibacter rhinopitheci</name>
    <dbReference type="NCBI Taxonomy" id="2779678"/>
    <lineage>
        <taxon>Bacteria</taxon>
        <taxon>Pseudomonadati</taxon>
        <taxon>Bacteroidota</taxon>
        <taxon>Flavobacteriia</taxon>
        <taxon>Flavobacteriales</taxon>
        <taxon>Weeksellaceae</taxon>
        <taxon>Faecalibacter</taxon>
    </lineage>
</organism>
<accession>A0A8J7FL79</accession>
<dbReference type="Gene3D" id="3.40.50.1240">
    <property type="entry name" value="Phosphoglycerate mutase-like"/>
    <property type="match status" value="1"/>
</dbReference>
<sequence length="185" mass="21960">MEIYIIRHTPVDVEKGTCYGQSEVRLSNDFNKYVEYYKKELPQDFDFIYTSPLDRCLTLTKALNFSDIEYIIDERLMEMHFGDWELKNWNTIPYDESKNWMENFDYISTPNGESMKDLLDRINSFYETLKTLPYQKVLIVTHSGPIRCFWSIILDIALKNSFKIPVGYGEILVINTSYDTIIRKI</sequence>
<dbReference type="AlphaFoldDB" id="A0A8J7FL79"/>
<dbReference type="InterPro" id="IPR013078">
    <property type="entry name" value="His_Pase_superF_clade-1"/>
</dbReference>
<evidence type="ECO:0000313" key="1">
    <source>
        <dbReference type="EMBL" id="MBF0596377.1"/>
    </source>
</evidence>
<gene>
    <name evidence="1" type="ORF">IM532_02680</name>
</gene>
<dbReference type="PANTHER" id="PTHR48100:SF1">
    <property type="entry name" value="HISTIDINE PHOSPHATASE FAMILY PROTEIN-RELATED"/>
    <property type="match status" value="1"/>
</dbReference>
<reference evidence="1" key="1">
    <citation type="submission" date="2020-10" db="EMBL/GenBank/DDBJ databases">
        <authorList>
            <person name="Lu T."/>
            <person name="Wang Q."/>
            <person name="Han X."/>
        </authorList>
    </citation>
    <scope>NUCLEOTIDE SEQUENCE</scope>
    <source>
        <strain evidence="1">WQ 117</strain>
    </source>
</reference>
<dbReference type="PIRSF" id="PIRSF000709">
    <property type="entry name" value="6PFK_2-Ptase"/>
    <property type="match status" value="1"/>
</dbReference>
<dbReference type="GO" id="GO:0005737">
    <property type="term" value="C:cytoplasm"/>
    <property type="evidence" value="ECO:0007669"/>
    <property type="project" value="TreeGrafter"/>
</dbReference>
<comment type="caution">
    <text evidence="1">The sequence shown here is derived from an EMBL/GenBank/DDBJ whole genome shotgun (WGS) entry which is preliminary data.</text>
</comment>
<dbReference type="RefSeq" id="WP_194181901.1">
    <property type="nucleotide sequence ID" value="NZ_JADGIK010000001.1"/>
</dbReference>
<dbReference type="EMBL" id="JADGIK010000001">
    <property type="protein sequence ID" value="MBF0596377.1"/>
    <property type="molecule type" value="Genomic_DNA"/>
</dbReference>
<protein>
    <submittedName>
        <fullName evidence="1">Histidine phosphatase family protein</fullName>
    </submittedName>
</protein>
<dbReference type="CDD" id="cd07067">
    <property type="entry name" value="HP_PGM_like"/>
    <property type="match status" value="1"/>
</dbReference>
<name>A0A8J7FL79_9FLAO</name>
<evidence type="ECO:0000313" key="2">
    <source>
        <dbReference type="Proteomes" id="UP000608754"/>
    </source>
</evidence>
<keyword evidence="2" id="KW-1185">Reference proteome</keyword>
<dbReference type="SMART" id="SM00855">
    <property type="entry name" value="PGAM"/>
    <property type="match status" value="1"/>
</dbReference>
<dbReference type="PANTHER" id="PTHR48100">
    <property type="entry name" value="BROAD-SPECIFICITY PHOSPHATASE YOR283W-RELATED"/>
    <property type="match status" value="1"/>
</dbReference>
<dbReference type="InterPro" id="IPR029033">
    <property type="entry name" value="His_PPase_superfam"/>
</dbReference>
<proteinExistence type="predicted"/>
<dbReference type="InterPro" id="IPR050275">
    <property type="entry name" value="PGM_Phosphatase"/>
</dbReference>
<dbReference type="Pfam" id="PF00300">
    <property type="entry name" value="His_Phos_1"/>
    <property type="match status" value="1"/>
</dbReference>
<dbReference type="SUPFAM" id="SSF53254">
    <property type="entry name" value="Phosphoglycerate mutase-like"/>
    <property type="match status" value="1"/>
</dbReference>
<dbReference type="Proteomes" id="UP000608754">
    <property type="component" value="Unassembled WGS sequence"/>
</dbReference>
<dbReference type="GO" id="GO:0016791">
    <property type="term" value="F:phosphatase activity"/>
    <property type="evidence" value="ECO:0007669"/>
    <property type="project" value="TreeGrafter"/>
</dbReference>